<gene>
    <name evidence="2" type="ORF">CPB84DRAFT_1826647</name>
</gene>
<keyword evidence="3" id="KW-1185">Reference proteome</keyword>
<comment type="caution">
    <text evidence="2">The sequence shown here is derived from an EMBL/GenBank/DDBJ whole genome shotgun (WGS) entry which is preliminary data.</text>
</comment>
<accession>A0A9P5TJP5</accession>
<evidence type="ECO:0000313" key="3">
    <source>
        <dbReference type="Proteomes" id="UP000724874"/>
    </source>
</evidence>
<evidence type="ECO:0000313" key="2">
    <source>
        <dbReference type="EMBL" id="KAF8889180.1"/>
    </source>
</evidence>
<evidence type="ECO:0000256" key="1">
    <source>
        <dbReference type="SAM" id="MobiDB-lite"/>
    </source>
</evidence>
<dbReference type="Proteomes" id="UP000724874">
    <property type="component" value="Unassembled WGS sequence"/>
</dbReference>
<organism evidence="2 3">
    <name type="scientific">Gymnopilus junonius</name>
    <name type="common">Spectacular rustgill mushroom</name>
    <name type="synonym">Gymnopilus spectabilis subsp. junonius</name>
    <dbReference type="NCBI Taxonomy" id="109634"/>
    <lineage>
        <taxon>Eukaryota</taxon>
        <taxon>Fungi</taxon>
        <taxon>Dikarya</taxon>
        <taxon>Basidiomycota</taxon>
        <taxon>Agaricomycotina</taxon>
        <taxon>Agaricomycetes</taxon>
        <taxon>Agaricomycetidae</taxon>
        <taxon>Agaricales</taxon>
        <taxon>Agaricineae</taxon>
        <taxon>Hymenogastraceae</taxon>
        <taxon>Gymnopilus</taxon>
    </lineage>
</organism>
<name>A0A9P5TJP5_GYMJU</name>
<dbReference type="EMBL" id="JADNYJ010000081">
    <property type="protein sequence ID" value="KAF8889180.1"/>
    <property type="molecule type" value="Genomic_DNA"/>
</dbReference>
<proteinExistence type="predicted"/>
<protein>
    <submittedName>
        <fullName evidence="2">Uncharacterized protein</fullName>
    </submittedName>
</protein>
<reference evidence="2" key="1">
    <citation type="submission" date="2020-11" db="EMBL/GenBank/DDBJ databases">
        <authorList>
            <consortium name="DOE Joint Genome Institute"/>
            <person name="Ahrendt S."/>
            <person name="Riley R."/>
            <person name="Andreopoulos W."/>
            <person name="LaButti K."/>
            <person name="Pangilinan J."/>
            <person name="Ruiz-duenas F.J."/>
            <person name="Barrasa J.M."/>
            <person name="Sanchez-Garcia M."/>
            <person name="Camarero S."/>
            <person name="Miyauchi S."/>
            <person name="Serrano A."/>
            <person name="Linde D."/>
            <person name="Babiker R."/>
            <person name="Drula E."/>
            <person name="Ayuso-Fernandez I."/>
            <person name="Pacheco R."/>
            <person name="Padilla G."/>
            <person name="Ferreira P."/>
            <person name="Barriuso J."/>
            <person name="Kellner H."/>
            <person name="Castanera R."/>
            <person name="Alfaro M."/>
            <person name="Ramirez L."/>
            <person name="Pisabarro A.G."/>
            <person name="Kuo A."/>
            <person name="Tritt A."/>
            <person name="Lipzen A."/>
            <person name="He G."/>
            <person name="Yan M."/>
            <person name="Ng V."/>
            <person name="Cullen D."/>
            <person name="Martin F."/>
            <person name="Rosso M.-N."/>
            <person name="Henrissat B."/>
            <person name="Hibbett D."/>
            <person name="Martinez A.T."/>
            <person name="Grigoriev I.V."/>
        </authorList>
    </citation>
    <scope>NUCLEOTIDE SEQUENCE</scope>
    <source>
        <strain evidence="2">AH 44721</strain>
    </source>
</reference>
<dbReference type="AlphaFoldDB" id="A0A9P5TJP5"/>
<sequence length="302" mass="33208">MPLLQRPTNVWQNVAQAIVRARALPTSAFRWTSERAPLIPISCSYLYLYSCRLKEDIEVPAAAANTMRTGLRMVLKSMLLAKQPTADVLAGPIDGKPSSRNGVHKECILRLLLLALSLSRPLMVNINLSAMVKHPPSPHMPVGVVACVTRLAVASSIGPSQSWEDEAVFMIGTRSSVHLLELSFKQRAEFLPVSCHGRRHATSLYPLTALSEMQQQPDDRALRRGADLRAIFNTEPGRDSFAGPFSHPLSKKTSLEPRYTTLPTPPPSNRPSGTCTTLLSHEHPVPLGRLTSFHFQVGTSPR</sequence>
<feature type="region of interest" description="Disordered" evidence="1">
    <location>
        <begin position="239"/>
        <end position="274"/>
    </location>
</feature>